<dbReference type="AlphaFoldDB" id="V9DP62"/>
<gene>
    <name evidence="1" type="ORF">G647_00552</name>
</gene>
<dbReference type="Proteomes" id="UP000030678">
    <property type="component" value="Unassembled WGS sequence"/>
</dbReference>
<dbReference type="HOGENOM" id="CLU_3319990_0_0_1"/>
<name>V9DP62_9EURO</name>
<evidence type="ECO:0000313" key="1">
    <source>
        <dbReference type="EMBL" id="ETI28103.1"/>
    </source>
</evidence>
<dbReference type="GeneID" id="19979045"/>
<protein>
    <submittedName>
        <fullName evidence="1">Uncharacterized protein</fullName>
    </submittedName>
</protein>
<dbReference type="EMBL" id="KB822697">
    <property type="protein sequence ID" value="ETI28103.1"/>
    <property type="molecule type" value="Genomic_DNA"/>
</dbReference>
<sequence length="39" mass="4382">MMVGTASLPYGSSDCQHINWSSGLLRLCAWKFRHSLQAE</sequence>
<accession>V9DP62</accession>
<reference evidence="1 2" key="1">
    <citation type="submission" date="2013-03" db="EMBL/GenBank/DDBJ databases">
        <title>The Genome Sequence of Cladophialophora carrionii CBS 160.54.</title>
        <authorList>
            <consortium name="The Broad Institute Genomics Platform"/>
            <person name="Cuomo C."/>
            <person name="de Hoog S."/>
            <person name="Gorbushina A."/>
            <person name="Walker B."/>
            <person name="Young S.K."/>
            <person name="Zeng Q."/>
            <person name="Gargeya S."/>
            <person name="Fitzgerald M."/>
            <person name="Haas B."/>
            <person name="Abouelleil A."/>
            <person name="Allen A.W."/>
            <person name="Alvarado L."/>
            <person name="Arachchi H.M."/>
            <person name="Berlin A.M."/>
            <person name="Chapman S.B."/>
            <person name="Gainer-Dewar J."/>
            <person name="Goldberg J."/>
            <person name="Griggs A."/>
            <person name="Gujja S."/>
            <person name="Hansen M."/>
            <person name="Howarth C."/>
            <person name="Imamovic A."/>
            <person name="Ireland A."/>
            <person name="Larimer J."/>
            <person name="McCowan C."/>
            <person name="Murphy C."/>
            <person name="Pearson M."/>
            <person name="Poon T.W."/>
            <person name="Priest M."/>
            <person name="Roberts A."/>
            <person name="Saif S."/>
            <person name="Shea T."/>
            <person name="Sisk P."/>
            <person name="Sykes S."/>
            <person name="Wortman J."/>
            <person name="Nusbaum C."/>
            <person name="Birren B."/>
        </authorList>
    </citation>
    <scope>NUCLEOTIDE SEQUENCE [LARGE SCALE GENOMIC DNA]</scope>
    <source>
        <strain evidence="1 2">CBS 160.54</strain>
    </source>
</reference>
<proteinExistence type="predicted"/>
<dbReference type="VEuPathDB" id="FungiDB:G647_00552"/>
<evidence type="ECO:0000313" key="2">
    <source>
        <dbReference type="Proteomes" id="UP000030678"/>
    </source>
</evidence>
<dbReference type="RefSeq" id="XP_008722177.1">
    <property type="nucleotide sequence ID" value="XM_008723955.1"/>
</dbReference>
<organism evidence="1 2">
    <name type="scientific">Cladophialophora carrionii CBS 160.54</name>
    <dbReference type="NCBI Taxonomy" id="1279043"/>
    <lineage>
        <taxon>Eukaryota</taxon>
        <taxon>Fungi</taxon>
        <taxon>Dikarya</taxon>
        <taxon>Ascomycota</taxon>
        <taxon>Pezizomycotina</taxon>
        <taxon>Eurotiomycetes</taxon>
        <taxon>Chaetothyriomycetidae</taxon>
        <taxon>Chaetothyriales</taxon>
        <taxon>Herpotrichiellaceae</taxon>
        <taxon>Cladophialophora</taxon>
    </lineage>
</organism>